<keyword evidence="3" id="KW-1185">Reference proteome</keyword>
<sequence length="126" mass="13214">MAIAEQKSGFAGQVVVRCSYDAAVIDESVSPLDGSDAEDDAGAPRSFVVCGDNALALRLVEELVDRYGADGTAGRRNSVDAGQRCGDSTADGCGGRGRCRRATGARRRLAVVRARQRPRSMHSGTV</sequence>
<dbReference type="RefSeq" id="WP_168079523.1">
    <property type="nucleotide sequence ID" value="NZ_BONU01000024.1"/>
</dbReference>
<dbReference type="AlphaFoldDB" id="A0A8J3LKJ6"/>
<evidence type="ECO:0000313" key="3">
    <source>
        <dbReference type="Proteomes" id="UP000653674"/>
    </source>
</evidence>
<gene>
    <name evidence="2" type="ORF">Pfl04_33070</name>
</gene>
<name>A0A8J3LKJ6_9ACTN</name>
<feature type="region of interest" description="Disordered" evidence="1">
    <location>
        <begin position="71"/>
        <end position="99"/>
    </location>
</feature>
<reference evidence="2" key="1">
    <citation type="submission" date="2021-01" db="EMBL/GenBank/DDBJ databases">
        <title>Whole genome shotgun sequence of Planosporangium flavigriseum NBRC 105377.</title>
        <authorList>
            <person name="Komaki H."/>
            <person name="Tamura T."/>
        </authorList>
    </citation>
    <scope>NUCLEOTIDE SEQUENCE</scope>
    <source>
        <strain evidence="2">NBRC 105377</strain>
    </source>
</reference>
<protein>
    <submittedName>
        <fullName evidence="2">Uncharacterized protein</fullName>
    </submittedName>
</protein>
<dbReference type="EMBL" id="BONU01000024">
    <property type="protein sequence ID" value="GIG74903.1"/>
    <property type="molecule type" value="Genomic_DNA"/>
</dbReference>
<comment type="caution">
    <text evidence="2">The sequence shown here is derived from an EMBL/GenBank/DDBJ whole genome shotgun (WGS) entry which is preliminary data.</text>
</comment>
<accession>A0A8J3LKJ6</accession>
<evidence type="ECO:0000256" key="1">
    <source>
        <dbReference type="SAM" id="MobiDB-lite"/>
    </source>
</evidence>
<proteinExistence type="predicted"/>
<evidence type="ECO:0000313" key="2">
    <source>
        <dbReference type="EMBL" id="GIG74903.1"/>
    </source>
</evidence>
<dbReference type="Proteomes" id="UP000653674">
    <property type="component" value="Unassembled WGS sequence"/>
</dbReference>
<organism evidence="2 3">
    <name type="scientific">Planosporangium flavigriseum</name>
    <dbReference type="NCBI Taxonomy" id="373681"/>
    <lineage>
        <taxon>Bacteria</taxon>
        <taxon>Bacillati</taxon>
        <taxon>Actinomycetota</taxon>
        <taxon>Actinomycetes</taxon>
        <taxon>Micromonosporales</taxon>
        <taxon>Micromonosporaceae</taxon>
        <taxon>Planosporangium</taxon>
    </lineage>
</organism>